<organism evidence="4 5">
    <name type="scientific">SAR86 cluster bacterium</name>
    <dbReference type="NCBI Taxonomy" id="2030880"/>
    <lineage>
        <taxon>Bacteria</taxon>
        <taxon>Pseudomonadati</taxon>
        <taxon>Pseudomonadota</taxon>
        <taxon>Gammaproteobacteria</taxon>
        <taxon>SAR86 cluster</taxon>
    </lineage>
</organism>
<dbReference type="GO" id="GO:0003677">
    <property type="term" value="F:DNA binding"/>
    <property type="evidence" value="ECO:0007669"/>
    <property type="project" value="UniProtKB-KW"/>
</dbReference>
<evidence type="ECO:0000256" key="2">
    <source>
        <dbReference type="ARBA" id="ARBA00023172"/>
    </source>
</evidence>
<dbReference type="AlphaFoldDB" id="A0A2A5C707"/>
<dbReference type="PROSITE" id="PS51736">
    <property type="entry name" value="RECOMBINASES_3"/>
    <property type="match status" value="1"/>
</dbReference>
<evidence type="ECO:0000256" key="1">
    <source>
        <dbReference type="ARBA" id="ARBA00023125"/>
    </source>
</evidence>
<accession>A0A2A5C707</accession>
<dbReference type="PANTHER" id="PTHR30461">
    <property type="entry name" value="DNA-INVERTASE FROM LAMBDOID PROPHAGE"/>
    <property type="match status" value="1"/>
</dbReference>
<protein>
    <recommendedName>
        <fullName evidence="3">Resolvase/invertase-type recombinase catalytic domain-containing protein</fullName>
    </recommendedName>
</protein>
<dbReference type="Gene3D" id="3.40.50.1390">
    <property type="entry name" value="Resolvase, N-terminal catalytic domain"/>
    <property type="match status" value="1"/>
</dbReference>
<dbReference type="PANTHER" id="PTHR30461:SF2">
    <property type="entry name" value="SERINE RECOMBINASE PINE-RELATED"/>
    <property type="match status" value="1"/>
</dbReference>
<dbReference type="EMBL" id="NVWI01000013">
    <property type="protein sequence ID" value="PCJ39664.1"/>
    <property type="molecule type" value="Genomic_DNA"/>
</dbReference>
<comment type="caution">
    <text evidence="4">The sequence shown here is derived from an EMBL/GenBank/DDBJ whole genome shotgun (WGS) entry which is preliminary data.</text>
</comment>
<dbReference type="InterPro" id="IPR036162">
    <property type="entry name" value="Resolvase-like_N_sf"/>
</dbReference>
<dbReference type="Gene3D" id="3.90.1750.20">
    <property type="entry name" value="Putative Large Serine Recombinase, Chain B, Domain 2"/>
    <property type="match status" value="1"/>
</dbReference>
<dbReference type="SUPFAM" id="SSF53041">
    <property type="entry name" value="Resolvase-like"/>
    <property type="match status" value="1"/>
</dbReference>
<proteinExistence type="predicted"/>
<dbReference type="Pfam" id="PF00239">
    <property type="entry name" value="Resolvase"/>
    <property type="match status" value="1"/>
</dbReference>
<evidence type="ECO:0000313" key="5">
    <source>
        <dbReference type="Proteomes" id="UP000228987"/>
    </source>
</evidence>
<dbReference type="InterPro" id="IPR038109">
    <property type="entry name" value="DNA_bind_recomb_sf"/>
</dbReference>
<keyword evidence="1" id="KW-0238">DNA-binding</keyword>
<keyword evidence="2" id="KW-0233">DNA recombination</keyword>
<reference evidence="5" key="1">
    <citation type="submission" date="2017-08" db="EMBL/GenBank/DDBJ databases">
        <title>A dynamic microbial community with high functional redundancy inhabits the cold, oxic subseafloor aquifer.</title>
        <authorList>
            <person name="Tully B.J."/>
            <person name="Wheat C.G."/>
            <person name="Glazer B.T."/>
            <person name="Huber J.A."/>
        </authorList>
    </citation>
    <scope>NUCLEOTIDE SEQUENCE [LARGE SCALE GENOMIC DNA]</scope>
</reference>
<dbReference type="SMART" id="SM00857">
    <property type="entry name" value="Resolvase"/>
    <property type="match status" value="1"/>
</dbReference>
<evidence type="ECO:0000259" key="3">
    <source>
        <dbReference type="PROSITE" id="PS51736"/>
    </source>
</evidence>
<dbReference type="Proteomes" id="UP000228987">
    <property type="component" value="Unassembled WGS sequence"/>
</dbReference>
<dbReference type="GO" id="GO:0000150">
    <property type="term" value="F:DNA strand exchange activity"/>
    <property type="evidence" value="ECO:0007669"/>
    <property type="project" value="InterPro"/>
</dbReference>
<gene>
    <name evidence="4" type="ORF">COA71_13565</name>
</gene>
<feature type="domain" description="Resolvase/invertase-type recombinase catalytic" evidence="3">
    <location>
        <begin position="2"/>
        <end position="153"/>
    </location>
</feature>
<name>A0A2A5C707_9GAMM</name>
<evidence type="ECO:0000313" key="4">
    <source>
        <dbReference type="EMBL" id="PCJ39664.1"/>
    </source>
</evidence>
<sequence length="231" mass="26638">MSVYSYTRTSTVEEQEEKDLESLLEQENLRLQTYALGHGMHINNSFVDTDLKWSEEFGNRPKTKQMLEILEPGDVVLACSIERIFSSCDDMQTSLKLFKDKKVRLFILELSGEVTAADFNPSFNRLLDVFHSLEKRRSTERIKTVKQNQRNKGRFLGGSRPFGYMIHSNGRLIENPMEQRVLRKIIKMKEDGKSLRAISSEVSTPMVPISFKTVQRLLKKNELASTNNQSI</sequence>
<dbReference type="InterPro" id="IPR006119">
    <property type="entry name" value="Resolv_N"/>
</dbReference>
<dbReference type="InterPro" id="IPR050639">
    <property type="entry name" value="SSR_resolvase"/>
</dbReference>